<dbReference type="InterPro" id="IPR050267">
    <property type="entry name" value="Anti-sigma-factor_SerPK"/>
</dbReference>
<evidence type="ECO:0000313" key="2">
    <source>
        <dbReference type="EMBL" id="MFI2233820.1"/>
    </source>
</evidence>
<dbReference type="EMBL" id="JBIRYL010000017">
    <property type="protein sequence ID" value="MFI2233820.1"/>
    <property type="molecule type" value="Genomic_DNA"/>
</dbReference>
<evidence type="ECO:0008006" key="4">
    <source>
        <dbReference type="Google" id="ProtNLM"/>
    </source>
</evidence>
<reference evidence="2 3" key="1">
    <citation type="submission" date="2024-10" db="EMBL/GenBank/DDBJ databases">
        <title>The Natural Products Discovery Center: Release of the First 8490 Sequenced Strains for Exploring Actinobacteria Biosynthetic Diversity.</title>
        <authorList>
            <person name="Kalkreuter E."/>
            <person name="Kautsar S.A."/>
            <person name="Yang D."/>
            <person name="Bader C.D."/>
            <person name="Teijaro C.N."/>
            <person name="Fluegel L."/>
            <person name="Davis C.M."/>
            <person name="Simpson J.R."/>
            <person name="Lauterbach L."/>
            <person name="Steele A.D."/>
            <person name="Gui C."/>
            <person name="Meng S."/>
            <person name="Li G."/>
            <person name="Viehrig K."/>
            <person name="Ye F."/>
            <person name="Su P."/>
            <person name="Kiefer A.F."/>
            <person name="Nichols A."/>
            <person name="Cepeda A.J."/>
            <person name="Yan W."/>
            <person name="Fan B."/>
            <person name="Jiang Y."/>
            <person name="Adhikari A."/>
            <person name="Zheng C.-J."/>
            <person name="Schuster L."/>
            <person name="Cowan T.M."/>
            <person name="Smanski M.J."/>
            <person name="Chevrette M.G."/>
            <person name="De Carvalho L.P.S."/>
            <person name="Shen B."/>
        </authorList>
    </citation>
    <scope>NUCLEOTIDE SEQUENCE [LARGE SCALE GENOMIC DNA]</scope>
    <source>
        <strain evidence="2 3">NPDC019377</strain>
    </source>
</reference>
<evidence type="ECO:0000256" key="1">
    <source>
        <dbReference type="SAM" id="MobiDB-lite"/>
    </source>
</evidence>
<dbReference type="RefSeq" id="WP_397066235.1">
    <property type="nucleotide sequence ID" value="NZ_JBIRYL010000017.1"/>
</dbReference>
<dbReference type="InterPro" id="IPR036890">
    <property type="entry name" value="HATPase_C_sf"/>
</dbReference>
<dbReference type="PANTHER" id="PTHR35526:SF3">
    <property type="entry name" value="ANTI-SIGMA-F FACTOR RSBW"/>
    <property type="match status" value="1"/>
</dbReference>
<feature type="compositionally biased region" description="Polar residues" evidence="1">
    <location>
        <begin position="25"/>
        <end position="34"/>
    </location>
</feature>
<comment type="caution">
    <text evidence="2">The sequence shown here is derived from an EMBL/GenBank/DDBJ whole genome shotgun (WGS) entry which is preliminary data.</text>
</comment>
<accession>A0ABW7W4U9</accession>
<gene>
    <name evidence="2" type="ORF">ACH49Z_28625</name>
</gene>
<dbReference type="Proteomes" id="UP001611494">
    <property type="component" value="Unassembled WGS sequence"/>
</dbReference>
<name>A0ABW7W4U9_9NOCA</name>
<dbReference type="PANTHER" id="PTHR35526">
    <property type="entry name" value="ANTI-SIGMA-F FACTOR RSBW-RELATED"/>
    <property type="match status" value="1"/>
</dbReference>
<feature type="compositionally biased region" description="Basic and acidic residues" evidence="1">
    <location>
        <begin position="176"/>
        <end position="189"/>
    </location>
</feature>
<dbReference type="Gene3D" id="3.30.565.10">
    <property type="entry name" value="Histidine kinase-like ATPase, C-terminal domain"/>
    <property type="match status" value="1"/>
</dbReference>
<sequence length="372" mass="39093">MIADGTPQRSGPEVTAAPHARAPDTTGSRETSGAHTPGSAGDGAGAPPSPPAGGRSGAGDDEPRRRLDLGGPGSPPLRADADSAALTRDSLTAMLRGWSTPGYVDDIAGAVGDVVAHGRGTVRVTAETVGRPDGSRRLGIEVTHTDASEVRTIWELDRTPGTVERVVPKPESAPQPEHRPNVDGDDRRNPMWGRAGETVYQDYQQGVGTVRRSLGEQLRDNYPWLTQDQIDNAKLIISELHTNSVTYSPDHRANIEVTAPADDRVRVSISNAMGPGEALKMGDWVPDQQAVERQGGRGTQLAHALSDACGRELRFGTDGSTATHWFELHRADGADGGGRDPVIDMSGLAADLADLGFGDLSPGRGQEPSGPA</sequence>
<keyword evidence="3" id="KW-1185">Reference proteome</keyword>
<protein>
    <recommendedName>
        <fullName evidence="4">ATP-binding protein</fullName>
    </recommendedName>
</protein>
<proteinExistence type="predicted"/>
<evidence type="ECO:0000313" key="3">
    <source>
        <dbReference type="Proteomes" id="UP001611494"/>
    </source>
</evidence>
<organism evidence="2 3">
    <name type="scientific">Nocardia testacea</name>
    <dbReference type="NCBI Taxonomy" id="248551"/>
    <lineage>
        <taxon>Bacteria</taxon>
        <taxon>Bacillati</taxon>
        <taxon>Actinomycetota</taxon>
        <taxon>Actinomycetes</taxon>
        <taxon>Mycobacteriales</taxon>
        <taxon>Nocardiaceae</taxon>
        <taxon>Nocardia</taxon>
    </lineage>
</organism>
<feature type="region of interest" description="Disordered" evidence="1">
    <location>
        <begin position="1"/>
        <end position="82"/>
    </location>
</feature>
<feature type="region of interest" description="Disordered" evidence="1">
    <location>
        <begin position="165"/>
        <end position="189"/>
    </location>
</feature>